<keyword evidence="3 8" id="KW-0812">Transmembrane</keyword>
<keyword evidence="8 9" id="KW-0813">Transport</keyword>
<evidence type="ECO:0000256" key="2">
    <source>
        <dbReference type="ARBA" id="ARBA00022475"/>
    </source>
</evidence>
<feature type="transmembrane region" description="Helical" evidence="8">
    <location>
        <begin position="197"/>
        <end position="218"/>
    </location>
</feature>
<evidence type="ECO:0000256" key="8">
    <source>
        <dbReference type="HAMAP-Rule" id="MF_02078"/>
    </source>
</evidence>
<keyword evidence="4 8" id="KW-0133">Cell shape</keyword>
<evidence type="ECO:0000256" key="6">
    <source>
        <dbReference type="ARBA" id="ARBA00022989"/>
    </source>
</evidence>
<feature type="transmembrane region" description="Helical" evidence="8">
    <location>
        <begin position="104"/>
        <end position="127"/>
    </location>
</feature>
<dbReference type="CDD" id="cd13123">
    <property type="entry name" value="MATE_MurJ_like"/>
    <property type="match status" value="1"/>
</dbReference>
<dbReference type="GO" id="GO:0071555">
    <property type="term" value="P:cell wall organization"/>
    <property type="evidence" value="ECO:0007669"/>
    <property type="project" value="UniProtKB-UniRule"/>
</dbReference>
<feature type="transmembrane region" description="Helical" evidence="8">
    <location>
        <begin position="359"/>
        <end position="381"/>
    </location>
</feature>
<keyword evidence="5 8" id="KW-0573">Peptidoglycan synthesis</keyword>
<dbReference type="PRINTS" id="PR01806">
    <property type="entry name" value="VIRFACTRMVIN"/>
</dbReference>
<keyword evidence="6 8" id="KW-1133">Transmembrane helix</keyword>
<evidence type="ECO:0000256" key="9">
    <source>
        <dbReference type="PIRNR" id="PIRNR002869"/>
    </source>
</evidence>
<dbReference type="AlphaFoldDB" id="A0A955EED1"/>
<dbReference type="GO" id="GO:0005886">
    <property type="term" value="C:plasma membrane"/>
    <property type="evidence" value="ECO:0007669"/>
    <property type="project" value="UniProtKB-SubCell"/>
</dbReference>
<feature type="transmembrane region" description="Helical" evidence="8">
    <location>
        <begin position="65"/>
        <end position="83"/>
    </location>
</feature>
<dbReference type="InterPro" id="IPR004268">
    <property type="entry name" value="MurJ"/>
</dbReference>
<dbReference type="Proteomes" id="UP000740557">
    <property type="component" value="Unassembled WGS sequence"/>
</dbReference>
<evidence type="ECO:0000256" key="5">
    <source>
        <dbReference type="ARBA" id="ARBA00022984"/>
    </source>
</evidence>
<name>A0A955EED1_UNCKA</name>
<feature type="transmembrane region" description="Helical" evidence="8">
    <location>
        <begin position="169"/>
        <end position="191"/>
    </location>
</feature>
<gene>
    <name evidence="8 10" type="primary">murJ</name>
    <name evidence="10" type="ORF">KC980_01605</name>
</gene>
<comment type="caution">
    <text evidence="10">The sequence shown here is derived from an EMBL/GenBank/DDBJ whole genome shotgun (WGS) entry which is preliminary data.</text>
</comment>
<dbReference type="PANTHER" id="PTHR47019:SF1">
    <property type="entry name" value="LIPID II FLIPPASE MURJ"/>
    <property type="match status" value="1"/>
</dbReference>
<dbReference type="PANTHER" id="PTHR47019">
    <property type="entry name" value="LIPID II FLIPPASE MURJ"/>
    <property type="match status" value="1"/>
</dbReference>
<dbReference type="PIRSF" id="PIRSF002869">
    <property type="entry name" value="MviN"/>
    <property type="match status" value="1"/>
</dbReference>
<evidence type="ECO:0000256" key="3">
    <source>
        <dbReference type="ARBA" id="ARBA00022692"/>
    </source>
</evidence>
<comment type="pathway">
    <text evidence="8">Cell wall biogenesis; peptidoglycan biosynthesis.</text>
</comment>
<evidence type="ECO:0000313" key="11">
    <source>
        <dbReference type="Proteomes" id="UP000740557"/>
    </source>
</evidence>
<sequence>MATNSLSKKIFTNAQNTILSAAIVISAMYGVSAILSLVRSRMLATHFGASDILGVFYVADRIPNLIYSLLVVGTLSTVFIPIFTDELKKDKDLAWKTASSVVNASLFVFLIFGLIVYIFAKPIVIAVSLGEFDLQQIDIAVRLMRIMLVSQVILLLSSFLTSVLQSFKLFVIPALAPVVYNLGTILGIAFFAPRYGIYSAAYGVLIGALLHLAIQLPLSRHINLKYYPRLNIKDKGLRNVLKLLPPRMLSASLFQITSLANNSLAILVSVPSVVVLKFALQLQTFPVLLFGASIAQAALPTLSYESSGEEIAKFKSIFLTSLHQVMFLVIPFSVILLVLRLPVVRLVYGAANYPWEATLATATALGFFSVSIFAQSAVYLINRAFIALKDTYTPLKVSLITFVISITLSYILITKYSFGVTSIALSYSLASILDVVLLLALLSKKVGGFSLERLVLPFLKISYAAIFMGISLYLPLKVLDLYVLDTSLTLNLLILTLVTGSTGVISYLFFTHIFKVKEVILFYKLVSKIFTKFHNITFSTKSDITIVN</sequence>
<keyword evidence="8 9" id="KW-0961">Cell wall biogenesis/degradation</keyword>
<accession>A0A955EED1</accession>
<feature type="transmembrane region" description="Helical" evidence="8">
    <location>
        <begin position="17"/>
        <end position="35"/>
    </location>
</feature>
<keyword evidence="7 8" id="KW-0472">Membrane</keyword>
<feature type="transmembrane region" description="Helical" evidence="8">
    <location>
        <begin position="316"/>
        <end position="339"/>
    </location>
</feature>
<comment type="function">
    <text evidence="8 9">Involved in peptidoglycan biosynthesis. Transports lipid-linked peptidoglycan precursors from the inner to the outer leaflet of the cytoplasmic membrane.</text>
</comment>
<feature type="transmembrane region" description="Helical" evidence="8">
    <location>
        <begin position="419"/>
        <end position="442"/>
    </location>
</feature>
<dbReference type="GO" id="GO:0008360">
    <property type="term" value="P:regulation of cell shape"/>
    <property type="evidence" value="ECO:0007669"/>
    <property type="project" value="UniProtKB-UniRule"/>
</dbReference>
<evidence type="ECO:0000256" key="4">
    <source>
        <dbReference type="ARBA" id="ARBA00022960"/>
    </source>
</evidence>
<organism evidence="10 11">
    <name type="scientific">candidate division WWE3 bacterium</name>
    <dbReference type="NCBI Taxonomy" id="2053526"/>
    <lineage>
        <taxon>Bacteria</taxon>
        <taxon>Katanobacteria</taxon>
    </lineage>
</organism>
<dbReference type="EMBL" id="JAGQNX010000046">
    <property type="protein sequence ID" value="MCA9308183.1"/>
    <property type="molecule type" value="Genomic_DNA"/>
</dbReference>
<feature type="transmembrane region" description="Helical" evidence="8">
    <location>
        <begin position="454"/>
        <end position="476"/>
    </location>
</feature>
<evidence type="ECO:0000256" key="1">
    <source>
        <dbReference type="ARBA" id="ARBA00004651"/>
    </source>
</evidence>
<dbReference type="HAMAP" id="MF_02078">
    <property type="entry name" value="MurJ_MviN"/>
    <property type="match status" value="1"/>
</dbReference>
<comment type="subcellular location">
    <subcellularLocation>
        <location evidence="1 8">Cell membrane</location>
        <topology evidence="1 8">Multi-pass membrane protein</topology>
    </subcellularLocation>
</comment>
<feature type="transmembrane region" description="Helical" evidence="8">
    <location>
        <begin position="393"/>
        <end position="413"/>
    </location>
</feature>
<dbReference type="GO" id="GO:0034204">
    <property type="term" value="P:lipid translocation"/>
    <property type="evidence" value="ECO:0007669"/>
    <property type="project" value="TreeGrafter"/>
</dbReference>
<reference evidence="10" key="1">
    <citation type="submission" date="2020-04" db="EMBL/GenBank/DDBJ databases">
        <authorList>
            <person name="Zhang T."/>
        </authorList>
    </citation>
    <scope>NUCLEOTIDE SEQUENCE</scope>
    <source>
        <strain evidence="10">HKST-UBA79</strain>
    </source>
</reference>
<dbReference type="GO" id="GO:0015648">
    <property type="term" value="F:lipid-linked peptidoglycan transporter activity"/>
    <property type="evidence" value="ECO:0007669"/>
    <property type="project" value="UniProtKB-UniRule"/>
</dbReference>
<feature type="transmembrane region" description="Helical" evidence="8">
    <location>
        <begin position="488"/>
        <end position="510"/>
    </location>
</feature>
<dbReference type="GO" id="GO:0009252">
    <property type="term" value="P:peptidoglycan biosynthetic process"/>
    <property type="evidence" value="ECO:0007669"/>
    <property type="project" value="UniProtKB-UniRule"/>
</dbReference>
<dbReference type="InterPro" id="IPR051050">
    <property type="entry name" value="Lipid_II_flippase_MurJ/MviN"/>
</dbReference>
<keyword evidence="2 8" id="KW-1003">Cell membrane</keyword>
<dbReference type="NCBIfam" id="TIGR01695">
    <property type="entry name" value="murJ_mviN"/>
    <property type="match status" value="1"/>
</dbReference>
<reference evidence="10" key="2">
    <citation type="journal article" date="2021" name="Microbiome">
        <title>Successional dynamics and alternative stable states in a saline activated sludge microbial community over 9 years.</title>
        <authorList>
            <person name="Wang Y."/>
            <person name="Ye J."/>
            <person name="Ju F."/>
            <person name="Liu L."/>
            <person name="Boyd J.A."/>
            <person name="Deng Y."/>
            <person name="Parks D.H."/>
            <person name="Jiang X."/>
            <person name="Yin X."/>
            <person name="Woodcroft B.J."/>
            <person name="Tyson G.W."/>
            <person name="Hugenholtz P."/>
            <person name="Polz M.F."/>
            <person name="Zhang T."/>
        </authorList>
    </citation>
    <scope>NUCLEOTIDE SEQUENCE</scope>
    <source>
        <strain evidence="10">HKST-UBA79</strain>
    </source>
</reference>
<proteinExistence type="inferred from homology"/>
<evidence type="ECO:0000313" key="10">
    <source>
        <dbReference type="EMBL" id="MCA9308183.1"/>
    </source>
</evidence>
<protein>
    <recommendedName>
        <fullName evidence="8">Probable lipid II flippase MurJ</fullName>
    </recommendedName>
</protein>
<dbReference type="Pfam" id="PF03023">
    <property type="entry name" value="MurJ"/>
    <property type="match status" value="1"/>
</dbReference>
<feature type="transmembrane region" description="Helical" evidence="8">
    <location>
        <begin position="139"/>
        <end position="157"/>
    </location>
</feature>
<evidence type="ECO:0000256" key="7">
    <source>
        <dbReference type="ARBA" id="ARBA00023136"/>
    </source>
</evidence>
<comment type="similarity">
    <text evidence="8 9">Belongs to the MurJ/MviN family.</text>
</comment>